<evidence type="ECO:0000259" key="2">
    <source>
        <dbReference type="Pfam" id="PF13568"/>
    </source>
</evidence>
<dbReference type="SUPFAM" id="SSF56925">
    <property type="entry name" value="OMPA-like"/>
    <property type="match status" value="1"/>
</dbReference>
<dbReference type="InterPro" id="IPR025665">
    <property type="entry name" value="Beta-barrel_OMP_2"/>
</dbReference>
<protein>
    <recommendedName>
        <fullName evidence="2">Outer membrane protein beta-barrel domain-containing protein</fullName>
    </recommendedName>
</protein>
<comment type="caution">
    <text evidence="3">The sequence shown here is derived from an EMBL/GenBank/DDBJ whole genome shotgun (WGS) entry which is preliminary data.</text>
</comment>
<keyword evidence="4" id="KW-1185">Reference proteome</keyword>
<feature type="domain" description="Outer membrane protein beta-barrel" evidence="2">
    <location>
        <begin position="50"/>
        <end position="233"/>
    </location>
</feature>
<dbReference type="InterPro" id="IPR011250">
    <property type="entry name" value="OMP/PagP_B-barrel"/>
</dbReference>
<sequence length="253" mass="27085">MNILRLGSCLAVAILFLSASFSTAQAQVFKPIHRPVYTYYEEPIHPSMARPIKFGVRAGLNVSDWSGEAAQTLLATSKLANGALAKDTRTGFHAGLFVIVPLGKHFAIEPGVQYSQKGVTAMGTVPVEQGEVTILQQGSATARMSYIDVPVLVRAYVTKGLYLYAGPQASYLAKGTVHVTAGGATETNGYQNDINVKDEFRSLDLGVVGGLGYQFHNGLGLSAGYDYGLSSLDNSNRYDAQNRVFKASASFSF</sequence>
<name>A0A243WK01_9BACT</name>
<dbReference type="EMBL" id="MTSE01000001">
    <property type="protein sequence ID" value="OUJ76215.1"/>
    <property type="molecule type" value="Genomic_DNA"/>
</dbReference>
<evidence type="ECO:0000256" key="1">
    <source>
        <dbReference type="SAM" id="SignalP"/>
    </source>
</evidence>
<evidence type="ECO:0000313" key="3">
    <source>
        <dbReference type="EMBL" id="OUJ76215.1"/>
    </source>
</evidence>
<organism evidence="3 4">
    <name type="scientific">Hymenobacter crusticola</name>
    <dbReference type="NCBI Taxonomy" id="1770526"/>
    <lineage>
        <taxon>Bacteria</taxon>
        <taxon>Pseudomonadati</taxon>
        <taxon>Bacteroidota</taxon>
        <taxon>Cytophagia</taxon>
        <taxon>Cytophagales</taxon>
        <taxon>Hymenobacteraceae</taxon>
        <taxon>Hymenobacter</taxon>
    </lineage>
</organism>
<dbReference type="Pfam" id="PF13568">
    <property type="entry name" value="OMP_b-brl_2"/>
    <property type="match status" value="1"/>
</dbReference>
<reference evidence="3 4" key="1">
    <citation type="submission" date="2017-01" db="EMBL/GenBank/DDBJ databases">
        <title>A new Hymenobacter.</title>
        <authorList>
            <person name="Liang Y."/>
            <person name="Feng F."/>
        </authorList>
    </citation>
    <scope>NUCLEOTIDE SEQUENCE [LARGE SCALE GENOMIC DNA]</scope>
    <source>
        <strain evidence="3">MIMBbqt21</strain>
    </source>
</reference>
<dbReference type="AlphaFoldDB" id="A0A243WK01"/>
<dbReference type="OrthoDB" id="947434at2"/>
<dbReference type="RefSeq" id="WP_086592475.1">
    <property type="nucleotide sequence ID" value="NZ_MTSE01000001.1"/>
</dbReference>
<feature type="signal peptide" evidence="1">
    <location>
        <begin position="1"/>
        <end position="26"/>
    </location>
</feature>
<gene>
    <name evidence="3" type="ORF">BXP70_02830</name>
</gene>
<proteinExistence type="predicted"/>
<feature type="chain" id="PRO_5012196430" description="Outer membrane protein beta-barrel domain-containing protein" evidence="1">
    <location>
        <begin position="27"/>
        <end position="253"/>
    </location>
</feature>
<keyword evidence="1" id="KW-0732">Signal</keyword>
<evidence type="ECO:0000313" key="4">
    <source>
        <dbReference type="Proteomes" id="UP000194873"/>
    </source>
</evidence>
<dbReference type="Proteomes" id="UP000194873">
    <property type="component" value="Unassembled WGS sequence"/>
</dbReference>
<accession>A0A243WK01</accession>